<evidence type="ECO:0000313" key="2">
    <source>
        <dbReference type="Proteomes" id="UP000313359"/>
    </source>
</evidence>
<sequence length="350" mass="38147">MSSAQDPIQPPPLPGNCVTSLTIDGLVTAIDSASGHDHAVPLTLTLARSPPGEPRQKHHGYVPEGTGYMGYYLVPEMPAANQPVPPRPDQPRVRLHLRVGELIAANERHAVYDVEVDVEPDASDNASASASDAAVYYIPPLVIKAAQTDEAGALLPKEAAMYEHIQALQGVVAPRFYGYFHCVPAANTDSESKWTRLPTSEPRASYGWDDVDDEENCPFPADGSDVRPPAPEGPPPCTRVDVLLLEKVGGRLPPGQMPDKLLIDLRRIYHDLSSLHVDHFRYRPADVAYAPLSPPGLPGLPSPFRKSGRCVYGLRLVDFEGAQITTRTPLYQRKLIKERLPGLIWGIMAA</sequence>
<accession>A0A5C2SIP6</accession>
<name>A0A5C2SIP6_9APHY</name>
<dbReference type="OrthoDB" id="2745395at2759"/>
<reference evidence="1" key="1">
    <citation type="journal article" date="2018" name="Genome Biol. Evol.">
        <title>Genomics and development of Lentinus tigrinus, a white-rot wood-decaying mushroom with dimorphic fruiting bodies.</title>
        <authorList>
            <person name="Wu B."/>
            <person name="Xu Z."/>
            <person name="Knudson A."/>
            <person name="Carlson A."/>
            <person name="Chen N."/>
            <person name="Kovaka S."/>
            <person name="LaButti K."/>
            <person name="Lipzen A."/>
            <person name="Pennachio C."/>
            <person name="Riley R."/>
            <person name="Schakwitz W."/>
            <person name="Umezawa K."/>
            <person name="Ohm R.A."/>
            <person name="Grigoriev I.V."/>
            <person name="Nagy L.G."/>
            <person name="Gibbons J."/>
            <person name="Hibbett D."/>
        </authorList>
    </citation>
    <scope>NUCLEOTIDE SEQUENCE [LARGE SCALE GENOMIC DNA]</scope>
    <source>
        <strain evidence="1">ALCF2SS1-6</strain>
    </source>
</reference>
<dbReference type="EMBL" id="ML122256">
    <property type="protein sequence ID" value="RPD63470.1"/>
    <property type="molecule type" value="Genomic_DNA"/>
</dbReference>
<protein>
    <submittedName>
        <fullName evidence="1">Uncharacterized protein</fullName>
    </submittedName>
</protein>
<gene>
    <name evidence="1" type="ORF">L227DRAFT_572616</name>
</gene>
<organism evidence="1 2">
    <name type="scientific">Lentinus tigrinus ALCF2SS1-6</name>
    <dbReference type="NCBI Taxonomy" id="1328759"/>
    <lineage>
        <taxon>Eukaryota</taxon>
        <taxon>Fungi</taxon>
        <taxon>Dikarya</taxon>
        <taxon>Basidiomycota</taxon>
        <taxon>Agaricomycotina</taxon>
        <taxon>Agaricomycetes</taxon>
        <taxon>Polyporales</taxon>
        <taxon>Polyporaceae</taxon>
        <taxon>Lentinus</taxon>
    </lineage>
</organism>
<dbReference type="AlphaFoldDB" id="A0A5C2SIP6"/>
<keyword evidence="2" id="KW-1185">Reference proteome</keyword>
<evidence type="ECO:0000313" key="1">
    <source>
        <dbReference type="EMBL" id="RPD63470.1"/>
    </source>
</evidence>
<dbReference type="Proteomes" id="UP000313359">
    <property type="component" value="Unassembled WGS sequence"/>
</dbReference>
<proteinExistence type="predicted"/>